<protein>
    <recommendedName>
        <fullName evidence="4">TonB-dependent receptor plug domain-containing protein</fullName>
    </recommendedName>
</protein>
<proteinExistence type="predicted"/>
<organism evidence="2 3">
    <name type="scientific">Candidatus Cryptobacteroides intestinigallinarum</name>
    <dbReference type="NCBI Taxonomy" id="2840767"/>
    <lineage>
        <taxon>Bacteria</taxon>
        <taxon>Pseudomonadati</taxon>
        <taxon>Bacteroidota</taxon>
        <taxon>Bacteroidia</taxon>
        <taxon>Bacteroidales</taxon>
        <taxon>Candidatus Cryptobacteroides</taxon>
    </lineage>
</organism>
<reference evidence="2" key="2">
    <citation type="journal article" date="2021" name="PeerJ">
        <title>Extensive microbial diversity within the chicken gut microbiome revealed by metagenomics and culture.</title>
        <authorList>
            <person name="Gilroy R."/>
            <person name="Ravi A."/>
            <person name="Getino M."/>
            <person name="Pursley I."/>
            <person name="Horton D.L."/>
            <person name="Alikhan N.F."/>
            <person name="Baker D."/>
            <person name="Gharbi K."/>
            <person name="Hall N."/>
            <person name="Watson M."/>
            <person name="Adriaenssens E.M."/>
            <person name="Foster-Nyarko E."/>
            <person name="Jarju S."/>
            <person name="Secka A."/>
            <person name="Antonio M."/>
            <person name="Oren A."/>
            <person name="Chaudhuri R.R."/>
            <person name="La Ragione R."/>
            <person name="Hildebrand F."/>
            <person name="Pallen M.J."/>
        </authorList>
    </citation>
    <scope>NUCLEOTIDE SEQUENCE</scope>
    <source>
        <strain evidence="2">B1-3475</strain>
    </source>
</reference>
<evidence type="ECO:0000256" key="1">
    <source>
        <dbReference type="SAM" id="SignalP"/>
    </source>
</evidence>
<reference evidence="2" key="1">
    <citation type="submission" date="2020-10" db="EMBL/GenBank/DDBJ databases">
        <authorList>
            <person name="Gilroy R."/>
        </authorList>
    </citation>
    <scope>NUCLEOTIDE SEQUENCE</scope>
    <source>
        <strain evidence="2">B1-3475</strain>
    </source>
</reference>
<dbReference type="AlphaFoldDB" id="A0A9D9N0T1"/>
<gene>
    <name evidence="2" type="ORF">IAC08_07030</name>
</gene>
<keyword evidence="1" id="KW-0732">Signal</keyword>
<feature type="signal peptide" evidence="1">
    <location>
        <begin position="1"/>
        <end position="18"/>
    </location>
</feature>
<comment type="caution">
    <text evidence="2">The sequence shown here is derived from an EMBL/GenBank/DDBJ whole genome shotgun (WGS) entry which is preliminary data.</text>
</comment>
<evidence type="ECO:0008006" key="4">
    <source>
        <dbReference type="Google" id="ProtNLM"/>
    </source>
</evidence>
<name>A0A9D9N0T1_9BACT</name>
<feature type="chain" id="PRO_5038891986" description="TonB-dependent receptor plug domain-containing protein" evidence="1">
    <location>
        <begin position="19"/>
        <end position="217"/>
    </location>
</feature>
<evidence type="ECO:0000313" key="3">
    <source>
        <dbReference type="Proteomes" id="UP000823617"/>
    </source>
</evidence>
<dbReference type="Proteomes" id="UP000823617">
    <property type="component" value="Unassembled WGS sequence"/>
</dbReference>
<dbReference type="EMBL" id="JADIMK010000073">
    <property type="protein sequence ID" value="MBO8456139.1"/>
    <property type="molecule type" value="Genomic_DNA"/>
</dbReference>
<accession>A0A9D9N0T1</accession>
<evidence type="ECO:0000313" key="2">
    <source>
        <dbReference type="EMBL" id="MBO8456139.1"/>
    </source>
</evidence>
<sequence length="217" mass="23209">MNTLILTSLCALALNASAKPAATDTVDMYMIDNAKVEKFDGSQLVGKTIVSYDVLLVKGKQKDEVIRTHTITTLSGKMLQLKGQLSGIHVKDGTAAKGPDAELLYIIDGAEGDPDSLDPEKIVAVDVYKAGSEKALSYGEKGRNGVISITTVEAAGRNLPESSPVIVIDGKTATSEELSAVSPEDIVSVTVYKNREDVLRYTDDPSRKVIVVVTRKK</sequence>